<dbReference type="EMBL" id="CM029039">
    <property type="protein sequence ID" value="KAG2647540.1"/>
    <property type="molecule type" value="Genomic_DNA"/>
</dbReference>
<accession>A0A8T0WHS4</accession>
<protein>
    <submittedName>
        <fullName evidence="1">Uncharacterized protein</fullName>
    </submittedName>
</protein>
<dbReference type="Proteomes" id="UP000823388">
    <property type="component" value="Chromosome 2K"/>
</dbReference>
<comment type="caution">
    <text evidence="1">The sequence shown here is derived from an EMBL/GenBank/DDBJ whole genome shotgun (WGS) entry which is preliminary data.</text>
</comment>
<proteinExistence type="predicted"/>
<sequence>MARRSKRQAETADEVCLDKAEKATHWLWMWSLLQKCDDDTNLLKDACRSMETTAMQIFANHGWRFSNRIAA</sequence>
<organism evidence="1 2">
    <name type="scientific">Panicum virgatum</name>
    <name type="common">Blackwell switchgrass</name>
    <dbReference type="NCBI Taxonomy" id="38727"/>
    <lineage>
        <taxon>Eukaryota</taxon>
        <taxon>Viridiplantae</taxon>
        <taxon>Streptophyta</taxon>
        <taxon>Embryophyta</taxon>
        <taxon>Tracheophyta</taxon>
        <taxon>Spermatophyta</taxon>
        <taxon>Magnoliopsida</taxon>
        <taxon>Liliopsida</taxon>
        <taxon>Poales</taxon>
        <taxon>Poaceae</taxon>
        <taxon>PACMAD clade</taxon>
        <taxon>Panicoideae</taxon>
        <taxon>Panicodae</taxon>
        <taxon>Paniceae</taxon>
        <taxon>Panicinae</taxon>
        <taxon>Panicum</taxon>
        <taxon>Panicum sect. Hiantes</taxon>
    </lineage>
</organism>
<gene>
    <name evidence="1" type="ORF">PVAP13_2KG588201</name>
</gene>
<name>A0A8T0WHS4_PANVG</name>
<evidence type="ECO:0000313" key="2">
    <source>
        <dbReference type="Proteomes" id="UP000823388"/>
    </source>
</evidence>
<keyword evidence="2" id="KW-1185">Reference proteome</keyword>
<reference evidence="1" key="1">
    <citation type="submission" date="2020-05" db="EMBL/GenBank/DDBJ databases">
        <title>WGS assembly of Panicum virgatum.</title>
        <authorList>
            <person name="Lovell J.T."/>
            <person name="Jenkins J."/>
            <person name="Shu S."/>
            <person name="Juenger T.E."/>
            <person name="Schmutz J."/>
        </authorList>
    </citation>
    <scope>NUCLEOTIDE SEQUENCE</scope>
    <source>
        <strain evidence="1">AP13</strain>
    </source>
</reference>
<dbReference type="AlphaFoldDB" id="A0A8T0WHS4"/>
<evidence type="ECO:0000313" key="1">
    <source>
        <dbReference type="EMBL" id="KAG2647540.1"/>
    </source>
</evidence>